<keyword evidence="1" id="KW-1133">Transmembrane helix</keyword>
<gene>
    <name evidence="2" type="ORF">F945_01036</name>
</gene>
<dbReference type="PATRIC" id="fig|421052.3.peg.1018"/>
<evidence type="ECO:0008006" key="4">
    <source>
        <dbReference type="Google" id="ProtNLM"/>
    </source>
</evidence>
<keyword evidence="1" id="KW-0812">Transmembrane</keyword>
<dbReference type="HOGENOM" id="CLU_000288_36_7_6"/>
<dbReference type="STRING" id="632955.GCA_000829675_00063"/>
<proteinExistence type="predicted"/>
<reference evidence="2 3" key="1">
    <citation type="submission" date="2013-06" db="EMBL/GenBank/DDBJ databases">
        <title>The Genome Sequence of Acinetobacter rudis CIP 110305.</title>
        <authorList>
            <consortium name="The Broad Institute Genome Sequencing Platform"/>
            <consortium name="The Broad Institute Genome Sequencing Center for Infectious Disease"/>
            <person name="Cerqueira G."/>
            <person name="Feldgarden M."/>
            <person name="Courvalin P."/>
            <person name="Perichon B."/>
            <person name="Grillot-Courvalin C."/>
            <person name="Clermont D."/>
            <person name="Rocha E."/>
            <person name="Yoon E.-J."/>
            <person name="Nemec A."/>
            <person name="Young S.K."/>
            <person name="Zeng Q."/>
            <person name="Gargeya S."/>
            <person name="Fitzgerald M."/>
            <person name="Abouelleil A."/>
            <person name="Alvarado L."/>
            <person name="Berlin A.M."/>
            <person name="Chapman S.B."/>
            <person name="Dewar J."/>
            <person name="Goldberg J."/>
            <person name="Griggs A."/>
            <person name="Gujja S."/>
            <person name="Hansen M."/>
            <person name="Howarth C."/>
            <person name="Imamovic A."/>
            <person name="Larimer J."/>
            <person name="McCowan C."/>
            <person name="Murphy C."/>
            <person name="Pearson M."/>
            <person name="Priest M."/>
            <person name="Roberts A."/>
            <person name="Saif S."/>
            <person name="Shea T."/>
            <person name="Sykes S."/>
            <person name="Wortman J."/>
            <person name="Nusbaum C."/>
            <person name="Birren B."/>
        </authorList>
    </citation>
    <scope>NUCLEOTIDE SEQUENCE [LARGE SCALE GENOMIC DNA]</scope>
    <source>
        <strain evidence="2 3">CIP 110305</strain>
    </source>
</reference>
<dbReference type="InterPro" id="IPR050767">
    <property type="entry name" value="Sel1_AlgK"/>
</dbReference>
<dbReference type="SUPFAM" id="SSF81901">
    <property type="entry name" value="HCP-like"/>
    <property type="match status" value="1"/>
</dbReference>
<dbReference type="InterPro" id="IPR011990">
    <property type="entry name" value="TPR-like_helical_dom_sf"/>
</dbReference>
<accession>S3NBA7</accession>
<sequence>MVYDGETQVKMYSIQYLLGIALLASVSSMCFAQNTGEIILEKAVAVPNSPKLQESEKDHFERLKQHAEQGDATAQFQLAAMYADGRVVAKDVHQAIKYYVQAAQQGHASAQFHLGRLYESQGFVQDLQKAVYWYSRAGEQGYSLKYLAAMYYEGRGVQQDYAQAFKLFQTSAEAGDIDSQYQLGKMYIAGEGVKKNNTQAIFWLEKAAKHGHGEAKSLLVEMQSTS</sequence>
<evidence type="ECO:0000313" key="3">
    <source>
        <dbReference type="Proteomes" id="UP000014568"/>
    </source>
</evidence>
<comment type="caution">
    <text evidence="2">The sequence shown here is derived from an EMBL/GenBank/DDBJ whole genome shotgun (WGS) entry which is preliminary data.</text>
</comment>
<keyword evidence="3" id="KW-1185">Reference proteome</keyword>
<dbReference type="EMBL" id="ATGI01000008">
    <property type="protein sequence ID" value="EPF77370.1"/>
    <property type="molecule type" value="Genomic_DNA"/>
</dbReference>
<dbReference type="eggNOG" id="COG0790">
    <property type="taxonomic scope" value="Bacteria"/>
</dbReference>
<organism evidence="2 3">
    <name type="scientific">Acinetobacter rudis CIP 110305</name>
    <dbReference type="NCBI Taxonomy" id="421052"/>
    <lineage>
        <taxon>Bacteria</taxon>
        <taxon>Pseudomonadati</taxon>
        <taxon>Pseudomonadota</taxon>
        <taxon>Gammaproteobacteria</taxon>
        <taxon>Moraxellales</taxon>
        <taxon>Moraxellaceae</taxon>
        <taxon>Acinetobacter</taxon>
    </lineage>
</organism>
<name>S3NBA7_9GAMM</name>
<dbReference type="Gene3D" id="1.25.40.10">
    <property type="entry name" value="Tetratricopeptide repeat domain"/>
    <property type="match status" value="2"/>
</dbReference>
<dbReference type="InterPro" id="IPR006597">
    <property type="entry name" value="Sel1-like"/>
</dbReference>
<feature type="transmembrane region" description="Helical" evidence="1">
    <location>
        <begin position="12"/>
        <end position="32"/>
    </location>
</feature>
<protein>
    <recommendedName>
        <fullName evidence="4">Sel1 repeat protein</fullName>
    </recommendedName>
</protein>
<evidence type="ECO:0000256" key="1">
    <source>
        <dbReference type="SAM" id="Phobius"/>
    </source>
</evidence>
<evidence type="ECO:0000313" key="2">
    <source>
        <dbReference type="EMBL" id="EPF77370.1"/>
    </source>
</evidence>
<dbReference type="Proteomes" id="UP000014568">
    <property type="component" value="Unassembled WGS sequence"/>
</dbReference>
<dbReference type="PANTHER" id="PTHR11102">
    <property type="entry name" value="SEL-1-LIKE PROTEIN"/>
    <property type="match status" value="1"/>
</dbReference>
<keyword evidence="1" id="KW-0472">Membrane</keyword>
<dbReference type="OrthoDB" id="6429934at2"/>
<dbReference type="Pfam" id="PF08238">
    <property type="entry name" value="Sel1"/>
    <property type="match status" value="4"/>
</dbReference>
<dbReference type="SMART" id="SM00671">
    <property type="entry name" value="SEL1"/>
    <property type="match status" value="4"/>
</dbReference>
<dbReference type="PANTHER" id="PTHR11102:SF160">
    <property type="entry name" value="ERAD-ASSOCIATED E3 UBIQUITIN-PROTEIN LIGASE COMPONENT HRD3"/>
    <property type="match status" value="1"/>
</dbReference>
<dbReference type="AlphaFoldDB" id="S3NBA7"/>